<feature type="transmembrane region" description="Helical" evidence="9">
    <location>
        <begin position="20"/>
        <end position="44"/>
    </location>
</feature>
<dbReference type="GO" id="GO:0016020">
    <property type="term" value="C:membrane"/>
    <property type="evidence" value="ECO:0007669"/>
    <property type="project" value="InterPro"/>
</dbReference>
<dbReference type="InterPro" id="IPR003594">
    <property type="entry name" value="HATPase_dom"/>
</dbReference>
<sequence>MGNVHGSERRRGSHTRWPAWATDALLGAAVTVIVAAVMSAGYGGRNDPDGLAYIWTIGLGALMLARRRYPGLVVTISVLGLFAYYTAGYPAIGVAVPIAAALYSAAEFGRMLWGVVAAIVALLVSVMFRLADGQAVSLVIGYELAGHAFLMAGALALGDSIRSRREVVTLVAERAKRESDEHARAERLAVARDLHDSIGHGVSVISLHADVAGEALAAQDSGQAARALRHVTSAARSTMADLRETVAVLRAPRERSAGELAHLERVIPADSPIAFTADIRDPSGVPTAVQATAFRIVQEAVTNVLKHSTATRARVEVAREGSNLRIDVSDNGGAPDVGVAESHGIAGMRERAASVGGELAIRSTPNSFAVTALLPIGGGE</sequence>
<feature type="transmembrane region" description="Helical" evidence="9">
    <location>
        <begin position="50"/>
        <end position="65"/>
    </location>
</feature>
<evidence type="ECO:0000256" key="1">
    <source>
        <dbReference type="ARBA" id="ARBA00000085"/>
    </source>
</evidence>
<organism evidence="12 13">
    <name type="scientific">Paramicrobacterium agarici</name>
    <dbReference type="NCBI Taxonomy" id="630514"/>
    <lineage>
        <taxon>Bacteria</taxon>
        <taxon>Bacillati</taxon>
        <taxon>Actinomycetota</taxon>
        <taxon>Actinomycetes</taxon>
        <taxon>Micrococcales</taxon>
        <taxon>Microbacteriaceae</taxon>
        <taxon>Paramicrobacterium</taxon>
    </lineage>
</organism>
<feature type="transmembrane region" description="Helical" evidence="9">
    <location>
        <begin position="111"/>
        <end position="128"/>
    </location>
</feature>
<feature type="domain" description="Histidine kinase/HSP90-like ATPase" evidence="10">
    <location>
        <begin position="291"/>
        <end position="365"/>
    </location>
</feature>
<accession>A0A2A9DRN5</accession>
<comment type="caution">
    <text evidence="12">The sequence shown here is derived from an EMBL/GenBank/DDBJ whole genome shotgun (WGS) entry which is preliminary data.</text>
</comment>
<dbReference type="GO" id="GO:0005524">
    <property type="term" value="F:ATP binding"/>
    <property type="evidence" value="ECO:0007669"/>
    <property type="project" value="UniProtKB-KW"/>
</dbReference>
<keyword evidence="7" id="KW-0067">ATP-binding</keyword>
<keyword evidence="3" id="KW-0597">Phosphoprotein</keyword>
<evidence type="ECO:0000313" key="13">
    <source>
        <dbReference type="Proteomes" id="UP000221369"/>
    </source>
</evidence>
<dbReference type="InterPro" id="IPR036890">
    <property type="entry name" value="HATPase_C_sf"/>
</dbReference>
<evidence type="ECO:0000256" key="4">
    <source>
        <dbReference type="ARBA" id="ARBA00022679"/>
    </source>
</evidence>
<dbReference type="EMBL" id="PDJE01000001">
    <property type="protein sequence ID" value="PFG29447.1"/>
    <property type="molecule type" value="Genomic_DNA"/>
</dbReference>
<dbReference type="AlphaFoldDB" id="A0A2A9DRN5"/>
<evidence type="ECO:0000259" key="10">
    <source>
        <dbReference type="Pfam" id="PF02518"/>
    </source>
</evidence>
<dbReference type="Pfam" id="PF07730">
    <property type="entry name" value="HisKA_3"/>
    <property type="match status" value="1"/>
</dbReference>
<dbReference type="GO" id="GO:0046983">
    <property type="term" value="F:protein dimerization activity"/>
    <property type="evidence" value="ECO:0007669"/>
    <property type="project" value="InterPro"/>
</dbReference>
<dbReference type="CDD" id="cd16917">
    <property type="entry name" value="HATPase_UhpB-NarQ-NarX-like"/>
    <property type="match status" value="1"/>
</dbReference>
<feature type="domain" description="Signal transduction histidine kinase subgroup 3 dimerisation and phosphoacceptor" evidence="11">
    <location>
        <begin position="186"/>
        <end position="253"/>
    </location>
</feature>
<keyword evidence="8" id="KW-0902">Two-component regulatory system</keyword>
<evidence type="ECO:0000256" key="3">
    <source>
        <dbReference type="ARBA" id="ARBA00022553"/>
    </source>
</evidence>
<protein>
    <recommendedName>
        <fullName evidence="2">histidine kinase</fullName>
        <ecNumber evidence="2">2.7.13.3</ecNumber>
    </recommendedName>
</protein>
<keyword evidence="9" id="KW-1133">Transmembrane helix</keyword>
<keyword evidence="13" id="KW-1185">Reference proteome</keyword>
<evidence type="ECO:0000256" key="8">
    <source>
        <dbReference type="ARBA" id="ARBA00023012"/>
    </source>
</evidence>
<dbReference type="Proteomes" id="UP000221369">
    <property type="component" value="Unassembled WGS sequence"/>
</dbReference>
<dbReference type="Gene3D" id="3.30.565.10">
    <property type="entry name" value="Histidine kinase-like ATPase, C-terminal domain"/>
    <property type="match status" value="1"/>
</dbReference>
<evidence type="ECO:0000256" key="2">
    <source>
        <dbReference type="ARBA" id="ARBA00012438"/>
    </source>
</evidence>
<dbReference type="SUPFAM" id="SSF55874">
    <property type="entry name" value="ATPase domain of HSP90 chaperone/DNA topoisomerase II/histidine kinase"/>
    <property type="match status" value="1"/>
</dbReference>
<dbReference type="InterPro" id="IPR050482">
    <property type="entry name" value="Sensor_HK_TwoCompSys"/>
</dbReference>
<evidence type="ECO:0000256" key="5">
    <source>
        <dbReference type="ARBA" id="ARBA00022741"/>
    </source>
</evidence>
<keyword evidence="6 12" id="KW-0418">Kinase</keyword>
<keyword evidence="9" id="KW-0812">Transmembrane</keyword>
<feature type="transmembrane region" description="Helical" evidence="9">
    <location>
        <begin position="72"/>
        <end position="105"/>
    </location>
</feature>
<gene>
    <name evidence="12" type="ORF">ATJ78_0353</name>
</gene>
<evidence type="ECO:0000256" key="9">
    <source>
        <dbReference type="SAM" id="Phobius"/>
    </source>
</evidence>
<comment type="catalytic activity">
    <reaction evidence="1">
        <text>ATP + protein L-histidine = ADP + protein N-phospho-L-histidine.</text>
        <dbReference type="EC" id="2.7.13.3"/>
    </reaction>
</comment>
<dbReference type="Pfam" id="PF02518">
    <property type="entry name" value="HATPase_c"/>
    <property type="match status" value="1"/>
</dbReference>
<keyword evidence="4" id="KW-0808">Transferase</keyword>
<dbReference type="EC" id="2.7.13.3" evidence="2"/>
<dbReference type="PANTHER" id="PTHR24421">
    <property type="entry name" value="NITRATE/NITRITE SENSOR PROTEIN NARX-RELATED"/>
    <property type="match status" value="1"/>
</dbReference>
<dbReference type="GO" id="GO:0000155">
    <property type="term" value="F:phosphorelay sensor kinase activity"/>
    <property type="evidence" value="ECO:0007669"/>
    <property type="project" value="InterPro"/>
</dbReference>
<feature type="transmembrane region" description="Helical" evidence="9">
    <location>
        <begin position="135"/>
        <end position="157"/>
    </location>
</feature>
<reference evidence="12 13" key="1">
    <citation type="submission" date="2017-10" db="EMBL/GenBank/DDBJ databases">
        <title>Sequencing the genomes of 1000 actinobacteria strains.</title>
        <authorList>
            <person name="Klenk H.-P."/>
        </authorList>
    </citation>
    <scope>NUCLEOTIDE SEQUENCE [LARGE SCALE GENOMIC DNA]</scope>
    <source>
        <strain evidence="12 13">DSM 21798</strain>
    </source>
</reference>
<name>A0A2A9DRN5_9MICO</name>
<dbReference type="PANTHER" id="PTHR24421:SF10">
    <property type="entry name" value="NITRATE_NITRITE SENSOR PROTEIN NARQ"/>
    <property type="match status" value="1"/>
</dbReference>
<evidence type="ECO:0000256" key="6">
    <source>
        <dbReference type="ARBA" id="ARBA00022777"/>
    </source>
</evidence>
<evidence type="ECO:0000256" key="7">
    <source>
        <dbReference type="ARBA" id="ARBA00022840"/>
    </source>
</evidence>
<keyword evidence="5" id="KW-0547">Nucleotide-binding</keyword>
<proteinExistence type="predicted"/>
<evidence type="ECO:0000259" key="11">
    <source>
        <dbReference type="Pfam" id="PF07730"/>
    </source>
</evidence>
<dbReference type="Gene3D" id="1.20.5.1930">
    <property type="match status" value="1"/>
</dbReference>
<dbReference type="InterPro" id="IPR011712">
    <property type="entry name" value="Sig_transdc_His_kin_sub3_dim/P"/>
</dbReference>
<keyword evidence="9" id="KW-0472">Membrane</keyword>
<evidence type="ECO:0000313" key="12">
    <source>
        <dbReference type="EMBL" id="PFG29447.1"/>
    </source>
</evidence>